<dbReference type="PANTHER" id="PTHR46729:SF1">
    <property type="entry name" value="LEUKOCYTE RECEPTOR CLUSTER MEMBER 9"/>
    <property type="match status" value="1"/>
</dbReference>
<accession>A0A481YX09</accession>
<organism evidence="2">
    <name type="scientific">Marseillevirus LCMAC201</name>
    <dbReference type="NCBI Taxonomy" id="2506605"/>
    <lineage>
        <taxon>Viruses</taxon>
        <taxon>Varidnaviria</taxon>
        <taxon>Bamfordvirae</taxon>
        <taxon>Nucleocytoviricota</taxon>
        <taxon>Megaviricetes</taxon>
        <taxon>Pimascovirales</taxon>
        <taxon>Pimascovirales incertae sedis</taxon>
        <taxon>Marseilleviridae</taxon>
    </lineage>
</organism>
<reference evidence="2" key="1">
    <citation type="journal article" date="2019" name="MBio">
        <title>Virus Genomes from Deep Sea Sediments Expand the Ocean Megavirome and Support Independent Origins of Viral Gigantism.</title>
        <authorList>
            <person name="Backstrom D."/>
            <person name="Yutin N."/>
            <person name="Jorgensen S.L."/>
            <person name="Dharamshi J."/>
            <person name="Homa F."/>
            <person name="Zaremba-Niedwiedzka K."/>
            <person name="Spang A."/>
            <person name="Wolf Y.I."/>
            <person name="Koonin E.V."/>
            <person name="Ettema T.J."/>
        </authorList>
    </citation>
    <scope>NUCLEOTIDE SEQUENCE</scope>
</reference>
<evidence type="ECO:0000259" key="1">
    <source>
        <dbReference type="Pfam" id="PF04457"/>
    </source>
</evidence>
<protein>
    <recommendedName>
        <fullName evidence="1">MJ1316 RNA cyclic group end recognition domain-containing protein</fullName>
    </recommendedName>
</protein>
<dbReference type="InterPro" id="IPR040459">
    <property type="entry name" value="MJ1316"/>
</dbReference>
<sequence>MITIGYTDRFLGIIETSFNEFAIASEDLTSDIYIPWHRVVYFKNDNEIVWDRKTKIDKVFDSV</sequence>
<dbReference type="InterPro" id="IPR042653">
    <property type="entry name" value="Leng9"/>
</dbReference>
<dbReference type="EMBL" id="MK500351">
    <property type="protein sequence ID" value="QBK87421.1"/>
    <property type="molecule type" value="Genomic_DNA"/>
</dbReference>
<dbReference type="Pfam" id="PF04457">
    <property type="entry name" value="MJ1316"/>
    <property type="match status" value="1"/>
</dbReference>
<proteinExistence type="predicted"/>
<name>A0A481YX09_9VIRU</name>
<dbReference type="PANTHER" id="PTHR46729">
    <property type="entry name" value="LEUKOCYTE RECEPTOR CLUSTER MEMBER 9"/>
    <property type="match status" value="1"/>
</dbReference>
<gene>
    <name evidence="2" type="ORF">LCMAC201_03310</name>
</gene>
<evidence type="ECO:0000313" key="2">
    <source>
        <dbReference type="EMBL" id="QBK87421.1"/>
    </source>
</evidence>
<feature type="domain" description="MJ1316 RNA cyclic group end recognition" evidence="1">
    <location>
        <begin position="2"/>
        <end position="52"/>
    </location>
</feature>